<reference evidence="3 4" key="1">
    <citation type="submission" date="2024-11" db="EMBL/GenBank/DDBJ databases">
        <title>Chromosome-level genome assembly of the freshwater bivalve Anodonta woodiana.</title>
        <authorList>
            <person name="Chen X."/>
        </authorList>
    </citation>
    <scope>NUCLEOTIDE SEQUENCE [LARGE SCALE GENOMIC DNA]</scope>
    <source>
        <strain evidence="3">MN2024</strain>
        <tissue evidence="3">Gills</tissue>
    </source>
</reference>
<gene>
    <name evidence="3" type="ORF">ACJMK2_038064</name>
</gene>
<dbReference type="AlphaFoldDB" id="A0ABD3WMD3"/>
<comment type="similarity">
    <text evidence="1">Belongs to the IFI44 family.</text>
</comment>
<dbReference type="Gene3D" id="3.40.50.300">
    <property type="entry name" value="P-loop containing nucleotide triphosphate hydrolases"/>
    <property type="match status" value="1"/>
</dbReference>
<dbReference type="SMART" id="SM00584">
    <property type="entry name" value="TLDc"/>
    <property type="match status" value="1"/>
</dbReference>
<evidence type="ECO:0000256" key="1">
    <source>
        <dbReference type="ARBA" id="ARBA00009243"/>
    </source>
</evidence>
<dbReference type="InterPro" id="IPR027417">
    <property type="entry name" value="P-loop_NTPase"/>
</dbReference>
<dbReference type="PANTHER" id="PTHR14241:SF32">
    <property type="entry name" value="VWFA DOMAIN-CONTAINING PROTEIN-RELATED"/>
    <property type="match status" value="1"/>
</dbReference>
<dbReference type="CDD" id="cd00882">
    <property type="entry name" value="Ras_like_GTPase"/>
    <property type="match status" value="1"/>
</dbReference>
<organism evidence="3 4">
    <name type="scientific">Sinanodonta woodiana</name>
    <name type="common">Chinese pond mussel</name>
    <name type="synonym">Anodonta woodiana</name>
    <dbReference type="NCBI Taxonomy" id="1069815"/>
    <lineage>
        <taxon>Eukaryota</taxon>
        <taxon>Metazoa</taxon>
        <taxon>Spiralia</taxon>
        <taxon>Lophotrochozoa</taxon>
        <taxon>Mollusca</taxon>
        <taxon>Bivalvia</taxon>
        <taxon>Autobranchia</taxon>
        <taxon>Heteroconchia</taxon>
        <taxon>Palaeoheterodonta</taxon>
        <taxon>Unionida</taxon>
        <taxon>Unionoidea</taxon>
        <taxon>Unionidae</taxon>
        <taxon>Unioninae</taxon>
        <taxon>Sinanodonta</taxon>
    </lineage>
</organism>
<sequence>MAKLLSKQEKVQLEQWIGDGAKTFELIYSINRDGCNPATFHQLCNNKGPTVTVLYNKNGSVFGGYTSVPWKSCGTYQIDYNAFLFRLRYNGQTKLTKFPPMAGTNTIYDAVGYGPCFGGGHDLLTFTTIVNKSGDYFALNGSMNINNTFHSRGVQANEINNGHMQITELEVYKISDGPNVELVEPWRSTLEWNQGLLETLKDDVHNFIPLEELNISQAKILLVGPIGAGKSSFFNTISSIFRGHVTSQACSGSAEHSLTTKYRMYQVRSAASSKPLPFRLCDTRGLEESQGLDASEISFIIDGNVPDGYQFNPSVPFSRETPGYIKDPSVKDMIHCVAFVLDGSTIDVLQEKTLERLKAMQTKINQIGVPQVVLLTKVDKVCRSVEEDLSIIFKSGLISDLVDKVSQVMGLPRGHVLPLKNYEKELELDMSVSILALLALRQILRFSQDSLFNFLDNPDKLGIHKLEMKDKI</sequence>
<evidence type="ECO:0000313" key="3">
    <source>
        <dbReference type="EMBL" id="KAL3875136.1"/>
    </source>
</evidence>
<comment type="caution">
    <text evidence="3">The sequence shown here is derived from an EMBL/GenBank/DDBJ whole genome shotgun (WGS) entry which is preliminary data.</text>
</comment>
<dbReference type="Pfam" id="PF07534">
    <property type="entry name" value="TLD"/>
    <property type="match status" value="1"/>
</dbReference>
<dbReference type="EMBL" id="JBJQND010000006">
    <property type="protein sequence ID" value="KAL3875136.1"/>
    <property type="molecule type" value="Genomic_DNA"/>
</dbReference>
<evidence type="ECO:0000313" key="4">
    <source>
        <dbReference type="Proteomes" id="UP001634394"/>
    </source>
</evidence>
<evidence type="ECO:0000259" key="2">
    <source>
        <dbReference type="PROSITE" id="PS51886"/>
    </source>
</evidence>
<proteinExistence type="inferred from homology"/>
<dbReference type="SUPFAM" id="SSF52540">
    <property type="entry name" value="P-loop containing nucleoside triphosphate hydrolases"/>
    <property type="match status" value="1"/>
</dbReference>
<dbReference type="PROSITE" id="PS51886">
    <property type="entry name" value="TLDC"/>
    <property type="match status" value="1"/>
</dbReference>
<keyword evidence="4" id="KW-1185">Reference proteome</keyword>
<accession>A0ABD3WMD3</accession>
<protein>
    <recommendedName>
        <fullName evidence="2">TLDc domain-containing protein</fullName>
    </recommendedName>
</protein>
<dbReference type="InterPro" id="IPR006571">
    <property type="entry name" value="TLDc_dom"/>
</dbReference>
<dbReference type="Proteomes" id="UP001634394">
    <property type="component" value="Unassembled WGS sequence"/>
</dbReference>
<name>A0ABD3WMD3_SINWO</name>
<dbReference type="PANTHER" id="PTHR14241">
    <property type="entry name" value="INTERFERON-INDUCED PROTEIN 44"/>
    <property type="match status" value="1"/>
</dbReference>
<feature type="domain" description="TLDc" evidence="2">
    <location>
        <begin position="1"/>
        <end position="175"/>
    </location>
</feature>